<keyword evidence="2" id="KW-0472">Membrane</keyword>
<dbReference type="Proteomes" id="UP000005952">
    <property type="component" value="Chromosome"/>
</dbReference>
<organism evidence="3 4">
    <name type="scientific">Hyphomicrobium denitrificans 1NES1</name>
    <dbReference type="NCBI Taxonomy" id="670307"/>
    <lineage>
        <taxon>Bacteria</taxon>
        <taxon>Pseudomonadati</taxon>
        <taxon>Pseudomonadota</taxon>
        <taxon>Alphaproteobacteria</taxon>
        <taxon>Hyphomicrobiales</taxon>
        <taxon>Hyphomicrobiaceae</taxon>
        <taxon>Hyphomicrobium</taxon>
    </lineage>
</organism>
<accession>N0B4C4</accession>
<gene>
    <name evidence="3" type="ORF">HYPDE_26858</name>
</gene>
<keyword evidence="2" id="KW-1133">Transmembrane helix</keyword>
<dbReference type="EMBL" id="CP005587">
    <property type="protein sequence ID" value="AGK57052.1"/>
    <property type="molecule type" value="Genomic_DNA"/>
</dbReference>
<keyword evidence="4" id="KW-1185">Reference proteome</keyword>
<name>N0B4C4_9HYPH</name>
<reference evidence="3 4" key="1">
    <citation type="journal article" date="2013" name="Genome Announc.">
        <title>Genome sequences for three denitrifying bacterial strains isolated from a uranium- and nitrate-contaminated subsurface environment.</title>
        <authorList>
            <person name="Venkatramanan R."/>
            <person name="Prakash O."/>
            <person name="Woyke T."/>
            <person name="Chain P."/>
            <person name="Goodwin L.A."/>
            <person name="Watson D."/>
            <person name="Brooks S."/>
            <person name="Kostka J.E."/>
            <person name="Green S.J."/>
        </authorList>
    </citation>
    <scope>NUCLEOTIDE SEQUENCE [LARGE SCALE GENOMIC DNA]</scope>
    <source>
        <strain evidence="3 4">1NES1</strain>
    </source>
</reference>
<evidence type="ECO:0000313" key="4">
    <source>
        <dbReference type="Proteomes" id="UP000005952"/>
    </source>
</evidence>
<evidence type="ECO:0000256" key="1">
    <source>
        <dbReference type="SAM" id="MobiDB-lite"/>
    </source>
</evidence>
<evidence type="ECO:0000256" key="2">
    <source>
        <dbReference type="SAM" id="Phobius"/>
    </source>
</evidence>
<protein>
    <submittedName>
        <fullName evidence="3">Uncharacterized protein</fullName>
    </submittedName>
</protein>
<proteinExistence type="predicted"/>
<evidence type="ECO:0000313" key="3">
    <source>
        <dbReference type="EMBL" id="AGK57052.1"/>
    </source>
</evidence>
<sequence>MTKPPSSPAGESASGCRPPPIPHSGGTSFALQIESDEPAARPTARKTGRFSFGLWFGFALLGIGVVVAVIARDLPRQLILITSTHSMADREPAEKTAAPVFPGRTEYYGNTPATHAFGDVSHAVPTAASEPRVQPKLAPANAPKEHDYGEPVQEMTTYLAGLKAGRFVFNWAITGEEAAKQLGFTRLFASGYDEIALQAKARAKTQGSVNIGDIISDFQGVVQEEQRIAELMVSRKEYVAVIAYLRALQNGDVVFPGPQDLAPTPPVLLVQLMTAYPDTKFDIDDPVFASVYRQTRVFANARIQEAGEVWAQEIIGEFRRQIIHSASQPAVVSAPTDCERARAVGVLTAVVAQCPGLRLSQTAQAVADALEGRQGASDCLTTSRDKLKGEFGRKPANEIARICGSLERQVQAGKVANLDISH</sequence>
<dbReference type="HOGENOM" id="CLU_650162_0_0_5"/>
<feature type="transmembrane region" description="Helical" evidence="2">
    <location>
        <begin position="52"/>
        <end position="71"/>
    </location>
</feature>
<dbReference type="STRING" id="670307.HYPDE_26858"/>
<feature type="region of interest" description="Disordered" evidence="1">
    <location>
        <begin position="1"/>
        <end position="28"/>
    </location>
</feature>
<dbReference type="KEGG" id="hdt:HYPDE_26858"/>
<dbReference type="AlphaFoldDB" id="N0B4C4"/>
<keyword evidence="2" id="KW-0812">Transmembrane</keyword>